<dbReference type="EMBL" id="KL584750">
    <property type="protein sequence ID" value="KEQ99933.1"/>
    <property type="molecule type" value="Genomic_DNA"/>
</dbReference>
<dbReference type="InParanoid" id="A0A074YQ71"/>
<evidence type="ECO:0000313" key="2">
    <source>
        <dbReference type="Proteomes" id="UP000030641"/>
    </source>
</evidence>
<dbReference type="GeneID" id="25371870"/>
<sequence length="80" mass="9342">MNMDTVRRNLQHTSDKLALVQETHNNMNNKLAMVQEIHNIMNNELKQTKDSFEQVKKKMESTIKAPDKATHEFIQSSINM</sequence>
<proteinExistence type="predicted"/>
<organism evidence="1 2">
    <name type="scientific">Aureobasidium subglaciale (strain EXF-2481)</name>
    <name type="common">Aureobasidium pullulans var. subglaciale</name>
    <dbReference type="NCBI Taxonomy" id="1043005"/>
    <lineage>
        <taxon>Eukaryota</taxon>
        <taxon>Fungi</taxon>
        <taxon>Dikarya</taxon>
        <taxon>Ascomycota</taxon>
        <taxon>Pezizomycotina</taxon>
        <taxon>Dothideomycetes</taxon>
        <taxon>Dothideomycetidae</taxon>
        <taxon>Dothideales</taxon>
        <taxon>Saccotheciaceae</taxon>
        <taxon>Aureobasidium</taxon>
    </lineage>
</organism>
<dbReference type="HOGENOM" id="CLU_2596444_0_0_1"/>
<feature type="non-terminal residue" evidence="1">
    <location>
        <position position="80"/>
    </location>
</feature>
<dbReference type="RefSeq" id="XP_013348334.1">
    <property type="nucleotide sequence ID" value="XM_013492880.1"/>
</dbReference>
<gene>
    <name evidence="1" type="ORF">AUEXF2481DRAFT_85482</name>
</gene>
<protein>
    <submittedName>
        <fullName evidence="1">Uncharacterized protein</fullName>
    </submittedName>
</protein>
<accession>A0A074YQ71</accession>
<dbReference type="Proteomes" id="UP000030641">
    <property type="component" value="Unassembled WGS sequence"/>
</dbReference>
<dbReference type="AlphaFoldDB" id="A0A074YQ71"/>
<evidence type="ECO:0000313" key="1">
    <source>
        <dbReference type="EMBL" id="KEQ99933.1"/>
    </source>
</evidence>
<reference evidence="1 2" key="1">
    <citation type="journal article" date="2014" name="BMC Genomics">
        <title>Genome sequencing of four Aureobasidium pullulans varieties: biotechnological potential, stress tolerance, and description of new species.</title>
        <authorList>
            <person name="Gostin Ar C."/>
            <person name="Ohm R.A."/>
            <person name="Kogej T."/>
            <person name="Sonjak S."/>
            <person name="Turk M."/>
            <person name="Zajc J."/>
            <person name="Zalar P."/>
            <person name="Grube M."/>
            <person name="Sun H."/>
            <person name="Han J."/>
            <person name="Sharma A."/>
            <person name="Chiniquy J."/>
            <person name="Ngan C.Y."/>
            <person name="Lipzen A."/>
            <person name="Barry K."/>
            <person name="Grigoriev I.V."/>
            <person name="Gunde-Cimerman N."/>
        </authorList>
    </citation>
    <scope>NUCLEOTIDE SEQUENCE [LARGE SCALE GENOMIC DNA]</scope>
    <source>
        <strain evidence="1 2">EXF-2481</strain>
    </source>
</reference>
<name>A0A074YQ71_AURSE</name>
<keyword evidence="2" id="KW-1185">Reference proteome</keyword>